<sequence>MKDKNECLCSKLNLHCLCDDEKIVHDDKNLKVVKKLFDKKMVIPNWNKIPNKNGIINITEYAKEHKN</sequence>
<dbReference type="Proteomes" id="UP000183832">
    <property type="component" value="Unassembled WGS sequence"/>
</dbReference>
<protein>
    <submittedName>
        <fullName evidence="1">CLUMA_CG018624, isoform A</fullName>
    </submittedName>
</protein>
<dbReference type="AlphaFoldDB" id="A0A1J1J0P0"/>
<name>A0A1J1J0P0_9DIPT</name>
<reference evidence="1 2" key="1">
    <citation type="submission" date="2015-04" db="EMBL/GenBank/DDBJ databases">
        <authorList>
            <person name="Syromyatnikov M.Y."/>
            <person name="Popov V.N."/>
        </authorList>
    </citation>
    <scope>NUCLEOTIDE SEQUENCE [LARGE SCALE GENOMIC DNA]</scope>
</reference>
<evidence type="ECO:0000313" key="2">
    <source>
        <dbReference type="Proteomes" id="UP000183832"/>
    </source>
</evidence>
<evidence type="ECO:0000313" key="1">
    <source>
        <dbReference type="EMBL" id="CRL05356.1"/>
    </source>
</evidence>
<gene>
    <name evidence="1" type="ORF">CLUMA_CG018624</name>
</gene>
<keyword evidence="2" id="KW-1185">Reference proteome</keyword>
<accession>A0A1J1J0P0</accession>
<proteinExistence type="predicted"/>
<organism evidence="1 2">
    <name type="scientific">Clunio marinus</name>
    <dbReference type="NCBI Taxonomy" id="568069"/>
    <lineage>
        <taxon>Eukaryota</taxon>
        <taxon>Metazoa</taxon>
        <taxon>Ecdysozoa</taxon>
        <taxon>Arthropoda</taxon>
        <taxon>Hexapoda</taxon>
        <taxon>Insecta</taxon>
        <taxon>Pterygota</taxon>
        <taxon>Neoptera</taxon>
        <taxon>Endopterygota</taxon>
        <taxon>Diptera</taxon>
        <taxon>Nematocera</taxon>
        <taxon>Chironomoidea</taxon>
        <taxon>Chironomidae</taxon>
        <taxon>Clunio</taxon>
    </lineage>
</organism>
<dbReference type="EMBL" id="CVRI01000064">
    <property type="protein sequence ID" value="CRL05356.1"/>
    <property type="molecule type" value="Genomic_DNA"/>
</dbReference>